<sequence>MPDNFAFWLRSRPALGLTVKFPPEGWTITFQSVMVDTLFYFRYMRVGRRVSGVVLHYRQTLTSTWHLVYGGLLTYTMELLVDIVTPTVAAIVPTDEHFYVFAPRVYKSAVGGALVAPHRCAIPNRGPKQQHPPLATGLTKLSNPLNKHVLMH</sequence>
<proteinExistence type="predicted"/>
<dbReference type="OrthoDB" id="4152876at2759"/>
<dbReference type="Proteomes" id="UP000030678">
    <property type="component" value="Unassembled WGS sequence"/>
</dbReference>
<dbReference type="GeneID" id="19983655"/>
<accession>V9D9L8</accession>
<reference evidence="1 2" key="1">
    <citation type="submission" date="2013-03" db="EMBL/GenBank/DDBJ databases">
        <title>The Genome Sequence of Cladophialophora carrionii CBS 160.54.</title>
        <authorList>
            <consortium name="The Broad Institute Genomics Platform"/>
            <person name="Cuomo C."/>
            <person name="de Hoog S."/>
            <person name="Gorbushina A."/>
            <person name="Walker B."/>
            <person name="Young S.K."/>
            <person name="Zeng Q."/>
            <person name="Gargeya S."/>
            <person name="Fitzgerald M."/>
            <person name="Haas B."/>
            <person name="Abouelleil A."/>
            <person name="Allen A.W."/>
            <person name="Alvarado L."/>
            <person name="Arachchi H.M."/>
            <person name="Berlin A.M."/>
            <person name="Chapman S.B."/>
            <person name="Gainer-Dewar J."/>
            <person name="Goldberg J."/>
            <person name="Griggs A."/>
            <person name="Gujja S."/>
            <person name="Hansen M."/>
            <person name="Howarth C."/>
            <person name="Imamovic A."/>
            <person name="Ireland A."/>
            <person name="Larimer J."/>
            <person name="McCowan C."/>
            <person name="Murphy C."/>
            <person name="Pearson M."/>
            <person name="Poon T.W."/>
            <person name="Priest M."/>
            <person name="Roberts A."/>
            <person name="Saif S."/>
            <person name="Shea T."/>
            <person name="Sisk P."/>
            <person name="Sykes S."/>
            <person name="Wortman J."/>
            <person name="Nusbaum C."/>
            <person name="Birren B."/>
        </authorList>
    </citation>
    <scope>NUCLEOTIDE SEQUENCE [LARGE SCALE GENOMIC DNA]</scope>
    <source>
        <strain evidence="1 2">CBS 160.54</strain>
    </source>
</reference>
<organism evidence="1 2">
    <name type="scientific">Cladophialophora carrionii CBS 160.54</name>
    <dbReference type="NCBI Taxonomy" id="1279043"/>
    <lineage>
        <taxon>Eukaryota</taxon>
        <taxon>Fungi</taxon>
        <taxon>Dikarya</taxon>
        <taxon>Ascomycota</taxon>
        <taxon>Pezizomycotina</taxon>
        <taxon>Eurotiomycetes</taxon>
        <taxon>Chaetothyriomycetidae</taxon>
        <taxon>Chaetothyriales</taxon>
        <taxon>Herpotrichiellaceae</taxon>
        <taxon>Cladophialophora</taxon>
    </lineage>
</organism>
<gene>
    <name evidence="1" type="ORF">G647_05162</name>
</gene>
<name>V9D9L8_9EURO</name>
<evidence type="ECO:0000313" key="1">
    <source>
        <dbReference type="EMBL" id="ETI23361.1"/>
    </source>
</evidence>
<dbReference type="EMBL" id="KB822705">
    <property type="protein sequence ID" value="ETI23361.1"/>
    <property type="molecule type" value="Genomic_DNA"/>
</dbReference>
<dbReference type="HOGENOM" id="CLU_144912_0_0_1"/>
<dbReference type="RefSeq" id="XP_008727716.1">
    <property type="nucleotide sequence ID" value="XM_008729494.1"/>
</dbReference>
<dbReference type="VEuPathDB" id="FungiDB:G647_05162"/>
<dbReference type="AlphaFoldDB" id="V9D9L8"/>
<protein>
    <submittedName>
        <fullName evidence="1">Uncharacterized protein</fullName>
    </submittedName>
</protein>
<evidence type="ECO:0000313" key="2">
    <source>
        <dbReference type="Proteomes" id="UP000030678"/>
    </source>
</evidence>